<dbReference type="EMBL" id="JAUIZM010000011">
    <property type="protein sequence ID" value="KAK1355603.1"/>
    <property type="molecule type" value="Genomic_DNA"/>
</dbReference>
<dbReference type="Gene3D" id="1.20.1280.50">
    <property type="match status" value="1"/>
</dbReference>
<dbReference type="InterPro" id="IPR006566">
    <property type="entry name" value="FBD"/>
</dbReference>
<protein>
    <submittedName>
        <fullName evidence="2">FBD domain-containing protein</fullName>
    </submittedName>
</protein>
<comment type="caution">
    <text evidence="2">The sequence shown here is derived from an EMBL/GenBank/DDBJ whole genome shotgun (WGS) entry which is preliminary data.</text>
</comment>
<accession>A0AAD8GX45</accession>
<dbReference type="SUPFAM" id="SSF81383">
    <property type="entry name" value="F-box domain"/>
    <property type="match status" value="1"/>
</dbReference>
<dbReference type="SUPFAM" id="SSF52047">
    <property type="entry name" value="RNI-like"/>
    <property type="match status" value="1"/>
</dbReference>
<evidence type="ECO:0000313" key="3">
    <source>
        <dbReference type="Proteomes" id="UP001237642"/>
    </source>
</evidence>
<dbReference type="AlphaFoldDB" id="A0AAD8GX45"/>
<dbReference type="CDD" id="cd22160">
    <property type="entry name" value="F-box_AtFBL13-like"/>
    <property type="match status" value="1"/>
</dbReference>
<evidence type="ECO:0000259" key="1">
    <source>
        <dbReference type="PROSITE" id="PS50181"/>
    </source>
</evidence>
<keyword evidence="3" id="KW-1185">Reference proteome</keyword>
<sequence>MVKSSRRKVRRVKKDIMSEVPQEDIISELPQHIRESIVGFLPIRDAVRTSVLSRKWRHCWTMIPDLIFDDEFVDGVLDKLRQCDDPEVKSYKLVSVINRVLLLHNGPILKFFFYSCDNECNFQIIHDYIDQWIPLLARNGTKQLVLEDLEIGEFSAHHFSSIDLTHLKLTNFWFPYAPTFGTFPYLTNLELVQVELIDLADSKQKIFNCPVLEKLKLILCNGIFPTNFCAPKLKCLHQLCNEITSEFSLAGLENLSEYSFGLLEKSRTLAKKFNVDKILGSLPKIEKFCIAMEFMQYLAAGRSPKTLSKSLPYLKILNISDILFNKSSEVSCLLCLIRSAPNLCNLNISAEYFVEGDLKKYRIIDSKDCTMDHLEIVTFRNFKGLRAELELVKFLLARSPLLKTMFINYSGTLEKDAALMMFKEMLKYSKASSTAQIRRLKYPFEMDDFGAYYLQYC</sequence>
<proteinExistence type="predicted"/>
<dbReference type="InterPro" id="IPR001810">
    <property type="entry name" value="F-box_dom"/>
</dbReference>
<dbReference type="InterPro" id="IPR036047">
    <property type="entry name" value="F-box-like_dom_sf"/>
</dbReference>
<reference evidence="2" key="1">
    <citation type="submission" date="2023-02" db="EMBL/GenBank/DDBJ databases">
        <title>Genome of toxic invasive species Heracleum sosnowskyi carries increased number of genes despite the absence of recent whole-genome duplications.</title>
        <authorList>
            <person name="Schelkunov M."/>
            <person name="Shtratnikova V."/>
            <person name="Makarenko M."/>
            <person name="Klepikova A."/>
            <person name="Omelchenko D."/>
            <person name="Novikova G."/>
            <person name="Obukhova E."/>
            <person name="Bogdanov V."/>
            <person name="Penin A."/>
            <person name="Logacheva M."/>
        </authorList>
    </citation>
    <scope>NUCLEOTIDE SEQUENCE</scope>
    <source>
        <strain evidence="2">Hsosn_3</strain>
        <tissue evidence="2">Leaf</tissue>
    </source>
</reference>
<dbReference type="SMART" id="SM00579">
    <property type="entry name" value="FBD"/>
    <property type="match status" value="1"/>
</dbReference>
<dbReference type="Pfam" id="PF24758">
    <property type="entry name" value="LRR_At5g56370"/>
    <property type="match status" value="1"/>
</dbReference>
<dbReference type="Proteomes" id="UP001237642">
    <property type="component" value="Unassembled WGS sequence"/>
</dbReference>
<dbReference type="InterPro" id="IPR055411">
    <property type="entry name" value="LRR_FXL15/At3g58940/PEG3-like"/>
</dbReference>
<reference evidence="2" key="2">
    <citation type="submission" date="2023-05" db="EMBL/GenBank/DDBJ databases">
        <authorList>
            <person name="Schelkunov M.I."/>
        </authorList>
    </citation>
    <scope>NUCLEOTIDE SEQUENCE</scope>
    <source>
        <strain evidence="2">Hsosn_3</strain>
        <tissue evidence="2">Leaf</tissue>
    </source>
</reference>
<name>A0AAD8GX45_9APIA</name>
<dbReference type="Pfam" id="PF08387">
    <property type="entry name" value="FBD"/>
    <property type="match status" value="1"/>
</dbReference>
<evidence type="ECO:0000313" key="2">
    <source>
        <dbReference type="EMBL" id="KAK1355603.1"/>
    </source>
</evidence>
<dbReference type="InterPro" id="IPR053781">
    <property type="entry name" value="F-box_AtFBL13-like"/>
</dbReference>
<dbReference type="PROSITE" id="PS50181">
    <property type="entry name" value="FBOX"/>
    <property type="match status" value="1"/>
</dbReference>
<gene>
    <name evidence="2" type="ORF">POM88_048859</name>
</gene>
<dbReference type="PANTHER" id="PTHR31639">
    <property type="entry name" value="F-BOX PROTEIN-LIKE"/>
    <property type="match status" value="1"/>
</dbReference>
<dbReference type="Pfam" id="PF00646">
    <property type="entry name" value="F-box"/>
    <property type="match status" value="1"/>
</dbReference>
<organism evidence="2 3">
    <name type="scientific">Heracleum sosnowskyi</name>
    <dbReference type="NCBI Taxonomy" id="360622"/>
    <lineage>
        <taxon>Eukaryota</taxon>
        <taxon>Viridiplantae</taxon>
        <taxon>Streptophyta</taxon>
        <taxon>Embryophyta</taxon>
        <taxon>Tracheophyta</taxon>
        <taxon>Spermatophyta</taxon>
        <taxon>Magnoliopsida</taxon>
        <taxon>eudicotyledons</taxon>
        <taxon>Gunneridae</taxon>
        <taxon>Pentapetalae</taxon>
        <taxon>asterids</taxon>
        <taxon>campanulids</taxon>
        <taxon>Apiales</taxon>
        <taxon>Apiaceae</taxon>
        <taxon>Apioideae</taxon>
        <taxon>apioid superclade</taxon>
        <taxon>Tordylieae</taxon>
        <taxon>Tordyliinae</taxon>
        <taxon>Heracleum</taxon>
    </lineage>
</organism>
<dbReference type="PANTHER" id="PTHR31639:SF237">
    <property type="entry name" value="F-BOX DOMAIN-CONTAINING PROTEIN"/>
    <property type="match status" value="1"/>
</dbReference>
<feature type="domain" description="F-box" evidence="1">
    <location>
        <begin position="23"/>
        <end position="75"/>
    </location>
</feature>